<feature type="domain" description="MOFRL" evidence="1">
    <location>
        <begin position="348"/>
        <end position="454"/>
    </location>
</feature>
<dbReference type="InterPro" id="IPR037035">
    <property type="entry name" value="GK-like_C_sf"/>
</dbReference>
<dbReference type="InterPro" id="IPR025286">
    <property type="entry name" value="MOFRL_assoc_dom"/>
</dbReference>
<feature type="domain" description="MOFRL-associated" evidence="2">
    <location>
        <begin position="49"/>
        <end position="276"/>
    </location>
</feature>
<sequence length="461" mass="51141">MFLSRQSSSSRKTKNLTFLIFSARRFFCYNLKVITNFKELATTPLREKALKIINAAYDGIDIKKLTTERICLIGDELHILENKYNLKEYFRVFIVGFGKGSADLAFSLGKILSWRLSDGIVLDVRKPAIPWFETIPNIEFLVGSHPLPSSKNIAAATKIEKLVDNLTRRDLLIVLICGGGSILSCSSFQEMSDLIFTDEILTRAAAPIEKINLVRKHFGLFKGGNLAHLAYPAKVVSLIVNDVPSEDLSLVASGLTFKDLSTKKDAATILMDYGLNPFRFNLLETPKDDMFFSNVDNLLFSSNRDAVSLMKKEAVNEEFKVKVETLNLTGEAKDSLSKIYSSINSGEAIIASGETTVKIKKYFGKGGRNQEAVLGFLKSIKNTGEKNFLVASFTSDARDNSEAAGAIGDEEVLKKSAKLNLSLKTFLDDHDSFDFFSRTGDLLYASDSSFNVSDLMLLLKE</sequence>
<dbReference type="PANTHER" id="PTHR12227:SF0">
    <property type="entry name" value="GLYCERATE KINASE"/>
    <property type="match status" value="1"/>
</dbReference>
<dbReference type="InterPro" id="IPR038614">
    <property type="entry name" value="GK_N_sf"/>
</dbReference>
<organism evidence="3 4">
    <name type="scientific">Candidatus Liptonbacteria bacterium RIFOXYD1_FULL_36_11</name>
    <dbReference type="NCBI Taxonomy" id="1798656"/>
    <lineage>
        <taxon>Bacteria</taxon>
        <taxon>Candidatus Liptoniibacteriota</taxon>
    </lineage>
</organism>
<dbReference type="Proteomes" id="UP000177587">
    <property type="component" value="Unassembled WGS sequence"/>
</dbReference>
<evidence type="ECO:0000259" key="1">
    <source>
        <dbReference type="Pfam" id="PF05161"/>
    </source>
</evidence>
<dbReference type="EMBL" id="MHLG01000003">
    <property type="protein sequence ID" value="OGZ04468.1"/>
    <property type="molecule type" value="Genomic_DNA"/>
</dbReference>
<dbReference type="InterPro" id="IPR039760">
    <property type="entry name" value="MOFRL_protein"/>
</dbReference>
<evidence type="ECO:0000313" key="3">
    <source>
        <dbReference type="EMBL" id="OGZ04468.1"/>
    </source>
</evidence>
<dbReference type="Gene3D" id="3.40.1480.10">
    <property type="entry name" value="MOFRL domain"/>
    <property type="match status" value="1"/>
</dbReference>
<dbReference type="Gene3D" id="3.40.50.10180">
    <property type="entry name" value="Glycerate kinase, MOFRL-like N-terminal domain"/>
    <property type="match status" value="1"/>
</dbReference>
<dbReference type="GO" id="GO:0005737">
    <property type="term" value="C:cytoplasm"/>
    <property type="evidence" value="ECO:0007669"/>
    <property type="project" value="TreeGrafter"/>
</dbReference>
<dbReference type="GO" id="GO:0008887">
    <property type="term" value="F:glycerate kinase activity"/>
    <property type="evidence" value="ECO:0007669"/>
    <property type="project" value="InterPro"/>
</dbReference>
<reference evidence="3 4" key="1">
    <citation type="journal article" date="2016" name="Nat. Commun.">
        <title>Thousands of microbial genomes shed light on interconnected biogeochemical processes in an aquifer system.</title>
        <authorList>
            <person name="Anantharaman K."/>
            <person name="Brown C.T."/>
            <person name="Hug L.A."/>
            <person name="Sharon I."/>
            <person name="Castelle C.J."/>
            <person name="Probst A.J."/>
            <person name="Thomas B.C."/>
            <person name="Singh A."/>
            <person name="Wilkins M.J."/>
            <person name="Karaoz U."/>
            <person name="Brodie E.L."/>
            <person name="Williams K.H."/>
            <person name="Hubbard S.S."/>
            <person name="Banfield J.F."/>
        </authorList>
    </citation>
    <scope>NUCLEOTIDE SEQUENCE [LARGE SCALE GENOMIC DNA]</scope>
</reference>
<dbReference type="STRING" id="1798656.A2604_02430"/>
<dbReference type="Pfam" id="PF13660">
    <property type="entry name" value="DUF4147"/>
    <property type="match status" value="1"/>
</dbReference>
<name>A0A1G2CVE8_9BACT</name>
<dbReference type="Pfam" id="PF05161">
    <property type="entry name" value="MOFRL"/>
    <property type="match status" value="1"/>
</dbReference>
<comment type="caution">
    <text evidence="3">The sequence shown here is derived from an EMBL/GenBank/DDBJ whole genome shotgun (WGS) entry which is preliminary data.</text>
</comment>
<evidence type="ECO:0008006" key="5">
    <source>
        <dbReference type="Google" id="ProtNLM"/>
    </source>
</evidence>
<dbReference type="SUPFAM" id="SSF82544">
    <property type="entry name" value="GckA/TtuD-like"/>
    <property type="match status" value="1"/>
</dbReference>
<gene>
    <name evidence="3" type="ORF">A2604_02430</name>
</gene>
<protein>
    <recommendedName>
        <fullName evidence="5">MOFRL-associated domain-containing protein</fullName>
    </recommendedName>
</protein>
<dbReference type="AlphaFoldDB" id="A0A1G2CVE8"/>
<dbReference type="PANTHER" id="PTHR12227">
    <property type="entry name" value="GLYCERATE KINASE"/>
    <property type="match status" value="1"/>
</dbReference>
<accession>A0A1G2CVE8</accession>
<evidence type="ECO:0000313" key="4">
    <source>
        <dbReference type="Proteomes" id="UP000177587"/>
    </source>
</evidence>
<proteinExistence type="predicted"/>
<evidence type="ECO:0000259" key="2">
    <source>
        <dbReference type="Pfam" id="PF13660"/>
    </source>
</evidence>
<dbReference type="InterPro" id="IPR007835">
    <property type="entry name" value="MOFRL"/>
</dbReference>